<organism evidence="2 3">
    <name type="scientific">Methanococcus maripaludis</name>
    <name type="common">Methanococcus deltae</name>
    <dbReference type="NCBI Taxonomy" id="39152"/>
    <lineage>
        <taxon>Archaea</taxon>
        <taxon>Methanobacteriati</taxon>
        <taxon>Methanobacteriota</taxon>
        <taxon>Methanomada group</taxon>
        <taxon>Methanococci</taxon>
        <taxon>Methanococcales</taxon>
        <taxon>Methanococcaceae</taxon>
        <taxon>Methanococcus</taxon>
    </lineage>
</organism>
<feature type="transmembrane region" description="Helical" evidence="1">
    <location>
        <begin position="6"/>
        <end position="28"/>
    </location>
</feature>
<reference evidence="2 3" key="1">
    <citation type="submission" date="2020-07" db="EMBL/GenBank/DDBJ databases">
        <title>Genomic Encyclopedia of Type Strains, Phase IV (KMG-V): Genome sequencing to study the core and pangenomes of soil and plant-associated prokaryotes.</title>
        <authorList>
            <person name="Whitman W."/>
        </authorList>
    </citation>
    <scope>NUCLEOTIDE SEQUENCE [LARGE SCALE GENOMIC DNA]</scope>
    <source>
        <strain evidence="2 3">C8</strain>
    </source>
</reference>
<protein>
    <submittedName>
        <fullName evidence="2">Uncharacterized protein</fullName>
    </submittedName>
</protein>
<keyword evidence="1" id="KW-0472">Membrane</keyword>
<gene>
    <name evidence="2" type="ORF">HNP90_001857</name>
</gene>
<name>A0A7J9PJP6_METMI</name>
<evidence type="ECO:0000313" key="2">
    <source>
        <dbReference type="EMBL" id="MBA2862958.1"/>
    </source>
</evidence>
<keyword evidence="1" id="KW-1133">Transmembrane helix</keyword>
<sequence length="34" mass="3968">MEQIIMVTLGAYAAFLAIMSHVAYKVYLKRFIKF</sequence>
<comment type="caution">
    <text evidence="2">The sequence shown here is derived from an EMBL/GenBank/DDBJ whole genome shotgun (WGS) entry which is preliminary data.</text>
</comment>
<dbReference type="Proteomes" id="UP000533207">
    <property type="component" value="Unassembled WGS sequence"/>
</dbReference>
<accession>A0A7J9PJP6</accession>
<proteinExistence type="predicted"/>
<evidence type="ECO:0000256" key="1">
    <source>
        <dbReference type="SAM" id="Phobius"/>
    </source>
</evidence>
<keyword evidence="1" id="KW-0812">Transmembrane</keyword>
<dbReference type="AlphaFoldDB" id="A0A7J9PJP6"/>
<evidence type="ECO:0000313" key="3">
    <source>
        <dbReference type="Proteomes" id="UP000533207"/>
    </source>
</evidence>
<dbReference type="EMBL" id="JACDUL010000005">
    <property type="protein sequence ID" value="MBA2862958.1"/>
    <property type="molecule type" value="Genomic_DNA"/>
</dbReference>